<accession>A0ABW7MSN9</accession>
<name>A0ABW7MSN9_9FLAO</name>
<dbReference type="Pfam" id="PF00639">
    <property type="entry name" value="Rotamase"/>
    <property type="match status" value="1"/>
</dbReference>
<dbReference type="RefSeq" id="WP_395438817.1">
    <property type="nucleotide sequence ID" value="NZ_JBAWKC010000004.1"/>
</dbReference>
<dbReference type="SUPFAM" id="SSF54534">
    <property type="entry name" value="FKBP-like"/>
    <property type="match status" value="2"/>
</dbReference>
<dbReference type="PROSITE" id="PS50198">
    <property type="entry name" value="PPIC_PPIASE_2"/>
    <property type="match status" value="2"/>
</dbReference>
<evidence type="ECO:0000313" key="4">
    <source>
        <dbReference type="EMBL" id="MFH6769590.1"/>
    </source>
</evidence>
<evidence type="ECO:0000256" key="2">
    <source>
        <dbReference type="SAM" id="SignalP"/>
    </source>
</evidence>
<dbReference type="Gene3D" id="1.10.4030.10">
    <property type="entry name" value="Porin chaperone SurA, peptide-binding domain"/>
    <property type="match status" value="1"/>
</dbReference>
<keyword evidence="1" id="KW-0697">Rotamase</keyword>
<dbReference type="PANTHER" id="PTHR47245">
    <property type="entry name" value="PEPTIDYLPROLYL ISOMERASE"/>
    <property type="match status" value="1"/>
</dbReference>
<dbReference type="InterPro" id="IPR027304">
    <property type="entry name" value="Trigger_fact/SurA_dom_sf"/>
</dbReference>
<gene>
    <name evidence="4" type="ORF">V8G56_12635</name>
</gene>
<dbReference type="EC" id="5.2.1.8" evidence="4"/>
<dbReference type="InterPro" id="IPR046357">
    <property type="entry name" value="PPIase_dom_sf"/>
</dbReference>
<dbReference type="GO" id="GO:0003755">
    <property type="term" value="F:peptidyl-prolyl cis-trans isomerase activity"/>
    <property type="evidence" value="ECO:0007669"/>
    <property type="project" value="UniProtKB-EC"/>
</dbReference>
<keyword evidence="1 4" id="KW-0413">Isomerase</keyword>
<feature type="domain" description="PpiC" evidence="3">
    <location>
        <begin position="122"/>
        <end position="221"/>
    </location>
</feature>
<proteinExistence type="predicted"/>
<evidence type="ECO:0000256" key="1">
    <source>
        <dbReference type="PROSITE-ProRule" id="PRU00278"/>
    </source>
</evidence>
<organism evidence="4 5">
    <name type="scientific">Gaetbulibacter aquiaggeris</name>
    <dbReference type="NCBI Taxonomy" id="1735373"/>
    <lineage>
        <taxon>Bacteria</taxon>
        <taxon>Pseudomonadati</taxon>
        <taxon>Bacteroidota</taxon>
        <taxon>Flavobacteriia</taxon>
        <taxon>Flavobacteriales</taxon>
        <taxon>Flavobacteriaceae</taxon>
        <taxon>Gaetbulibacter</taxon>
    </lineage>
</organism>
<dbReference type="SUPFAM" id="SSF109998">
    <property type="entry name" value="Triger factor/SurA peptide-binding domain-like"/>
    <property type="match status" value="1"/>
</dbReference>
<keyword evidence="2" id="KW-0732">Signal</keyword>
<dbReference type="EMBL" id="JBAWKC010000004">
    <property type="protein sequence ID" value="MFH6769590.1"/>
    <property type="molecule type" value="Genomic_DNA"/>
</dbReference>
<dbReference type="InterPro" id="IPR050245">
    <property type="entry name" value="PrsA_foldase"/>
</dbReference>
<reference evidence="4 5" key="1">
    <citation type="submission" date="2024-02" db="EMBL/GenBank/DDBJ databases">
        <title>A Gaetbulibacter species isolated from tidal flats and genomic insights of their niches.</title>
        <authorList>
            <person name="Ye Y."/>
        </authorList>
    </citation>
    <scope>NUCLEOTIDE SEQUENCE [LARGE SCALE GENOMIC DNA]</scope>
    <source>
        <strain evidence="4 5">KEM-8</strain>
    </source>
</reference>
<keyword evidence="5" id="KW-1185">Reference proteome</keyword>
<dbReference type="Proteomes" id="UP001610104">
    <property type="component" value="Unassembled WGS sequence"/>
</dbReference>
<sequence>MKLRFFPLLVLSLFLSVMEAQTNGDAVLFTIDNEPVYTSEFIRVYNKNIDLVQDESQKDVDEYLTLFTNYKLKLKEAHNLGLQNKESYIRELDSYKKQLSKNFMTDSKVTDALIEEAYERVSNEVKASHILVRFAENASPEDTLVAYNNIVKLRERTLVEGFENVMKEVHNGQTLFGEELGYFSGFRMVYPFENAAFNTKAGEISQPFRTRFGYHIVKIYDIRKSRGERTIAHIMVNTKPGDTLAEIAETRINDIYKKLQQGEDFEALAKQFSDDKSSANKGGMLAPFSAGQLSSQEFEDVAFGLEKIGDVSKPVKTQYGWHILKLYDKQPVKPFSDLKPELEMKVKRDERSHLIDDALVSKLKIKYNVSTNQKALDYFASILNDDYFKRTWNLPENFKGNLDFIKVGNQTFTYQDFGDYLVKNQRSIQAKAPFSQITSKQYEAFLSSNLTQYQEAHLEEENKDYANIVQEYRDGLLLFDLMETTIWNAARTDSIAIQDFYNAHKEHYMWPDRVHAVVASSSNESILKKVGKLLEKDMDPEEIKKLFNKNNEVNIIFTTGLMDAQDQALPENFEFKKGLSKIYKHSNGFVIVMVKDVYPSSQKTLDEAKGNVVGDFQTFKENTWIEELKSKYKVNVNPEALKQVKSAIKNQ</sequence>
<feature type="signal peptide" evidence="2">
    <location>
        <begin position="1"/>
        <end position="22"/>
    </location>
</feature>
<feature type="domain" description="PpiC" evidence="3">
    <location>
        <begin position="226"/>
        <end position="328"/>
    </location>
</feature>
<comment type="caution">
    <text evidence="4">The sequence shown here is derived from an EMBL/GenBank/DDBJ whole genome shotgun (WGS) entry which is preliminary data.</text>
</comment>
<dbReference type="InterPro" id="IPR000297">
    <property type="entry name" value="PPIase_PpiC"/>
</dbReference>
<dbReference type="PANTHER" id="PTHR47245:SF2">
    <property type="entry name" value="PEPTIDYL-PROLYL CIS-TRANS ISOMERASE HP_0175-RELATED"/>
    <property type="match status" value="1"/>
</dbReference>
<evidence type="ECO:0000259" key="3">
    <source>
        <dbReference type="PROSITE" id="PS50198"/>
    </source>
</evidence>
<evidence type="ECO:0000313" key="5">
    <source>
        <dbReference type="Proteomes" id="UP001610104"/>
    </source>
</evidence>
<dbReference type="Pfam" id="PF13616">
    <property type="entry name" value="Rotamase_3"/>
    <property type="match status" value="1"/>
</dbReference>
<feature type="chain" id="PRO_5047306761" evidence="2">
    <location>
        <begin position="23"/>
        <end position="651"/>
    </location>
</feature>
<protein>
    <submittedName>
        <fullName evidence="4">Peptidylprolyl isomerase</fullName>
        <ecNumber evidence="4">5.2.1.8</ecNumber>
    </submittedName>
</protein>
<dbReference type="Gene3D" id="3.10.50.40">
    <property type="match status" value="3"/>
</dbReference>
<dbReference type="Pfam" id="PF13145">
    <property type="entry name" value="Rotamase_2"/>
    <property type="match status" value="1"/>
</dbReference>